<keyword evidence="3" id="KW-0067">ATP-binding</keyword>
<dbReference type="InterPro" id="IPR027417">
    <property type="entry name" value="P-loop_NTPase"/>
</dbReference>
<dbReference type="Gene3D" id="3.40.50.300">
    <property type="entry name" value="P-loop containing nucleotide triphosphate hydrolases"/>
    <property type="match status" value="1"/>
</dbReference>
<organism evidence="6 7">
    <name type="scientific">Phytophthora kernoviae 00238/432</name>
    <dbReference type="NCBI Taxonomy" id="1284355"/>
    <lineage>
        <taxon>Eukaryota</taxon>
        <taxon>Sar</taxon>
        <taxon>Stramenopiles</taxon>
        <taxon>Oomycota</taxon>
        <taxon>Peronosporomycetes</taxon>
        <taxon>Peronosporales</taxon>
        <taxon>Peronosporaceae</taxon>
        <taxon>Phytophthora</taxon>
    </lineage>
</organism>
<gene>
    <name evidence="6" type="ORF">G195_001683</name>
</gene>
<evidence type="ECO:0000256" key="4">
    <source>
        <dbReference type="SAM" id="Phobius"/>
    </source>
</evidence>
<dbReference type="PANTHER" id="PTHR42711">
    <property type="entry name" value="ABC TRANSPORTER ATP-BINDING PROTEIN"/>
    <property type="match status" value="1"/>
</dbReference>
<dbReference type="AlphaFoldDB" id="A0A8J4WHI3"/>
<comment type="caution">
    <text evidence="6">The sequence shown here is derived from an EMBL/GenBank/DDBJ whole genome shotgun (WGS) entry which is preliminary data.</text>
</comment>
<feature type="transmembrane region" description="Helical" evidence="4">
    <location>
        <begin position="32"/>
        <end position="57"/>
    </location>
</feature>
<accession>A0A8J4WHI3</accession>
<dbReference type="PANTHER" id="PTHR42711:SF1">
    <property type="entry name" value="ABC-TRANSPORT PROTEIN, ATP-BINDING COMPONENT"/>
    <property type="match status" value="1"/>
</dbReference>
<keyword evidence="1" id="KW-0813">Transport</keyword>
<evidence type="ECO:0000313" key="6">
    <source>
        <dbReference type="EMBL" id="KAF4324999.1"/>
    </source>
</evidence>
<dbReference type="Proteomes" id="UP000702964">
    <property type="component" value="Unassembled WGS sequence"/>
</dbReference>
<dbReference type="PROSITE" id="PS50893">
    <property type="entry name" value="ABC_TRANSPORTER_2"/>
    <property type="match status" value="1"/>
</dbReference>
<dbReference type="PROSITE" id="PS00211">
    <property type="entry name" value="ABC_TRANSPORTER_1"/>
    <property type="match status" value="1"/>
</dbReference>
<keyword evidence="4" id="KW-0812">Transmembrane</keyword>
<dbReference type="InterPro" id="IPR003593">
    <property type="entry name" value="AAA+_ATPase"/>
</dbReference>
<keyword evidence="4" id="KW-1133">Transmembrane helix</keyword>
<dbReference type="SMART" id="SM00382">
    <property type="entry name" value="AAA"/>
    <property type="match status" value="1"/>
</dbReference>
<dbReference type="GO" id="GO:0016887">
    <property type="term" value="F:ATP hydrolysis activity"/>
    <property type="evidence" value="ECO:0007669"/>
    <property type="project" value="InterPro"/>
</dbReference>
<keyword evidence="4" id="KW-0472">Membrane</keyword>
<dbReference type="InterPro" id="IPR050763">
    <property type="entry name" value="ABC_transporter_ATP-binding"/>
</dbReference>
<reference evidence="6" key="2">
    <citation type="submission" date="2020-02" db="EMBL/GenBank/DDBJ databases">
        <authorList>
            <person name="Studholme D.J."/>
        </authorList>
    </citation>
    <scope>NUCLEOTIDE SEQUENCE</scope>
    <source>
        <strain evidence="6">00238/432</strain>
    </source>
</reference>
<protein>
    <recommendedName>
        <fullName evidence="5">ABC transporter domain-containing protein</fullName>
    </recommendedName>
</protein>
<dbReference type="EMBL" id="AOFI03000010">
    <property type="protein sequence ID" value="KAF4324999.1"/>
    <property type="molecule type" value="Genomic_DNA"/>
</dbReference>
<dbReference type="GO" id="GO:0005524">
    <property type="term" value="F:ATP binding"/>
    <property type="evidence" value="ECO:0007669"/>
    <property type="project" value="UniProtKB-KW"/>
</dbReference>
<evidence type="ECO:0000256" key="1">
    <source>
        <dbReference type="ARBA" id="ARBA00022448"/>
    </source>
</evidence>
<dbReference type="Pfam" id="PF06182">
    <property type="entry name" value="ABC2_membrane_6"/>
    <property type="match status" value="1"/>
</dbReference>
<dbReference type="InterPro" id="IPR003439">
    <property type="entry name" value="ABC_transporter-like_ATP-bd"/>
</dbReference>
<dbReference type="SUPFAM" id="SSF52540">
    <property type="entry name" value="P-loop containing nucleoside triphosphate hydrolases"/>
    <property type="match status" value="1"/>
</dbReference>
<name>A0A8J4WHI3_9STRA</name>
<sequence>MAGEVLQGGFILCWSLAGMMHSGQIGWTVIPFSLLVILTGSIILFSIGLATATLGFWTTRIEELQTITEDAAPKGENIVMTMITARHLQKEFKTPVVREGRFSGLRTLFSREYLSKEAVRDISFDIGKGEFVGYIGPNGAGKSTTIKMLTGILHPTSGEVLLGGMNPHQERRRTVGRLGVVFGQRSQLWWDLPVKDSYDILAEMYGVRAEDKKRRLGQFAELLDLESFWATPVRKLSLGQRMRADLAASMLHDPELLFLDEPTIGLDVNAKRNIRQFLRTLNEEFGKTILLTTHDMDDIEQLCSRVMVINHGQLTYDGSIPSLRENIGLPTLIRVTYRSSFHMPDTISSAIQITGAEGQVVTVEVNRKEWSTMDILKQLEQWGEIEDVEMKEPDFEDIIHRVY</sequence>
<evidence type="ECO:0000256" key="3">
    <source>
        <dbReference type="ARBA" id="ARBA00022840"/>
    </source>
</evidence>
<dbReference type="InterPro" id="IPR017871">
    <property type="entry name" value="ABC_transporter-like_CS"/>
</dbReference>
<keyword evidence="2" id="KW-0547">Nucleotide-binding</keyword>
<dbReference type="InterPro" id="IPR010390">
    <property type="entry name" value="ABC-2_transporter-like"/>
</dbReference>
<dbReference type="Pfam" id="PF00005">
    <property type="entry name" value="ABC_tran"/>
    <property type="match status" value="1"/>
</dbReference>
<evidence type="ECO:0000313" key="7">
    <source>
        <dbReference type="Proteomes" id="UP000702964"/>
    </source>
</evidence>
<evidence type="ECO:0000259" key="5">
    <source>
        <dbReference type="PROSITE" id="PS50893"/>
    </source>
</evidence>
<reference evidence="6" key="1">
    <citation type="journal article" date="2015" name="Genom Data">
        <title>Draft genome sequences of Phytophthora kernoviae and Phytophthora ramorum lineage EU2 from Scotland.</title>
        <authorList>
            <person name="Sambles C."/>
            <person name="Schlenzig A."/>
            <person name="O'Neill P."/>
            <person name="Grant M."/>
            <person name="Studholme D.J."/>
        </authorList>
    </citation>
    <scope>NUCLEOTIDE SEQUENCE</scope>
    <source>
        <strain evidence="6">00238/432</strain>
    </source>
</reference>
<feature type="domain" description="ABC transporter" evidence="5">
    <location>
        <begin position="103"/>
        <end position="336"/>
    </location>
</feature>
<evidence type="ECO:0000256" key="2">
    <source>
        <dbReference type="ARBA" id="ARBA00022741"/>
    </source>
</evidence>
<proteinExistence type="predicted"/>